<keyword evidence="3" id="KW-0732">Signal</keyword>
<evidence type="ECO:0000256" key="3">
    <source>
        <dbReference type="SAM" id="SignalP"/>
    </source>
</evidence>
<feature type="transmembrane region" description="Helical" evidence="2">
    <location>
        <begin position="390"/>
        <end position="414"/>
    </location>
</feature>
<proteinExistence type="predicted"/>
<dbReference type="InterPro" id="IPR036116">
    <property type="entry name" value="FN3_sf"/>
</dbReference>
<comment type="caution">
    <text evidence="4">The sequence shown here is derived from an EMBL/GenBank/DDBJ whole genome shotgun (WGS) entry which is preliminary data.</text>
</comment>
<feature type="chain" id="PRO_5041433797" evidence="3">
    <location>
        <begin position="39"/>
        <end position="491"/>
    </location>
</feature>
<gene>
    <name evidence="4" type="ORF">GBAR_LOCUS25521</name>
</gene>
<feature type="compositionally biased region" description="Basic and acidic residues" evidence="1">
    <location>
        <begin position="464"/>
        <end position="474"/>
    </location>
</feature>
<keyword evidence="5" id="KW-1185">Reference proteome</keyword>
<name>A0AA35TFH8_GEOBA</name>
<feature type="compositionally biased region" description="Polar residues" evidence="1">
    <location>
        <begin position="481"/>
        <end position="491"/>
    </location>
</feature>
<dbReference type="AlphaFoldDB" id="A0AA35TFH8"/>
<keyword evidence="2" id="KW-1133">Transmembrane helix</keyword>
<keyword evidence="2" id="KW-0812">Transmembrane</keyword>
<protein>
    <submittedName>
        <fullName evidence="4">Uncharacterized protein</fullName>
    </submittedName>
</protein>
<sequence>MMTMMMRSSESCWFQRSGLPRAALAALLALSLSRQADTTNAKILVPLENETVVLGDVAHFFCQIQGRYGDLRLRIDGSVKSLDFHDLDIIVTTENGSSVDDDMAFTNITINITASEKHNNTLLECYDVDLGRGSSSKATLTIKGGPGVPEVGYEVDRDEKEIVLSWPHPFTWEDYPITGYDIVCSETESENIVDNVTLNDTDILNEPVVNHTVDLPPHIPDCYTLQCTVTASNALDQSNISITDINFPKMQTSPVPAIELAKTLSLGDGKQEIIVCVKLPVLCVFQRVRYSVVISHGADPVLELTREFNYSSGYTSECIEEKVSGELEEGTEYSVQVFVDAGDSGNTSSPILTFKHRAISGKAVLEPQNGFEGSGDDSDDTAKTGLVVDIAMGTVMIIIIVILIIFAFIIIGMWRATKGNHRIMVRSSRPAGATNKVFDHEALPLDREDGKTTAVEEPYYHTLDGSEQKARRPPTEPLYTTPFSDVNNKKK</sequence>
<organism evidence="4 5">
    <name type="scientific">Geodia barretti</name>
    <name type="common">Barrett's horny sponge</name>
    <dbReference type="NCBI Taxonomy" id="519541"/>
    <lineage>
        <taxon>Eukaryota</taxon>
        <taxon>Metazoa</taxon>
        <taxon>Porifera</taxon>
        <taxon>Demospongiae</taxon>
        <taxon>Heteroscleromorpha</taxon>
        <taxon>Tetractinellida</taxon>
        <taxon>Astrophorina</taxon>
        <taxon>Geodiidae</taxon>
        <taxon>Geodia</taxon>
    </lineage>
</organism>
<dbReference type="EMBL" id="CASHTH010003539">
    <property type="protein sequence ID" value="CAI8046177.1"/>
    <property type="molecule type" value="Genomic_DNA"/>
</dbReference>
<evidence type="ECO:0000256" key="2">
    <source>
        <dbReference type="SAM" id="Phobius"/>
    </source>
</evidence>
<evidence type="ECO:0000313" key="4">
    <source>
        <dbReference type="EMBL" id="CAI8046177.1"/>
    </source>
</evidence>
<reference evidence="4" key="1">
    <citation type="submission" date="2023-03" db="EMBL/GenBank/DDBJ databases">
        <authorList>
            <person name="Steffen K."/>
            <person name="Cardenas P."/>
        </authorList>
    </citation>
    <scope>NUCLEOTIDE SEQUENCE</scope>
</reference>
<dbReference type="Proteomes" id="UP001174909">
    <property type="component" value="Unassembled WGS sequence"/>
</dbReference>
<dbReference type="SUPFAM" id="SSF49265">
    <property type="entry name" value="Fibronectin type III"/>
    <property type="match status" value="1"/>
</dbReference>
<feature type="signal peptide" evidence="3">
    <location>
        <begin position="1"/>
        <end position="38"/>
    </location>
</feature>
<evidence type="ECO:0000313" key="5">
    <source>
        <dbReference type="Proteomes" id="UP001174909"/>
    </source>
</evidence>
<evidence type="ECO:0000256" key="1">
    <source>
        <dbReference type="SAM" id="MobiDB-lite"/>
    </source>
</evidence>
<accession>A0AA35TFH8</accession>
<feature type="region of interest" description="Disordered" evidence="1">
    <location>
        <begin position="459"/>
        <end position="491"/>
    </location>
</feature>
<keyword evidence="2" id="KW-0472">Membrane</keyword>